<dbReference type="Gene3D" id="1.25.40.180">
    <property type="match status" value="1"/>
</dbReference>
<dbReference type="GO" id="GO:0016020">
    <property type="term" value="C:membrane"/>
    <property type="evidence" value="ECO:0007669"/>
    <property type="project" value="TreeGrafter"/>
</dbReference>
<dbReference type="GO" id="GO:0005737">
    <property type="term" value="C:cytoplasm"/>
    <property type="evidence" value="ECO:0007669"/>
    <property type="project" value="TreeGrafter"/>
</dbReference>
<dbReference type="EMBL" id="CAJVPP010000945">
    <property type="protein sequence ID" value="CAG8523562.1"/>
    <property type="molecule type" value="Genomic_DNA"/>
</dbReference>
<dbReference type="Pfam" id="PF25504">
    <property type="entry name" value="HEAT_5MP1_2"/>
    <property type="match status" value="1"/>
</dbReference>
<evidence type="ECO:0000259" key="1">
    <source>
        <dbReference type="PROSITE" id="PS51363"/>
    </source>
</evidence>
<dbReference type="InterPro" id="IPR003307">
    <property type="entry name" value="W2_domain"/>
</dbReference>
<gene>
    <name evidence="2" type="ORF">FMOSSE_LOCUS5156</name>
</gene>
<dbReference type="InterPro" id="IPR016024">
    <property type="entry name" value="ARM-type_fold"/>
</dbReference>
<dbReference type="SMART" id="SM00515">
    <property type="entry name" value="eIF5C"/>
    <property type="match status" value="1"/>
</dbReference>
<comment type="caution">
    <text evidence="2">The sequence shown here is derived from an EMBL/GenBank/DDBJ whole genome shotgun (WGS) entry which is preliminary data.</text>
</comment>
<organism evidence="2 3">
    <name type="scientific">Funneliformis mosseae</name>
    <name type="common">Endomycorrhizal fungus</name>
    <name type="synonym">Glomus mosseae</name>
    <dbReference type="NCBI Taxonomy" id="27381"/>
    <lineage>
        <taxon>Eukaryota</taxon>
        <taxon>Fungi</taxon>
        <taxon>Fungi incertae sedis</taxon>
        <taxon>Mucoromycota</taxon>
        <taxon>Glomeromycotina</taxon>
        <taxon>Glomeromycetes</taxon>
        <taxon>Glomerales</taxon>
        <taxon>Glomeraceae</taxon>
        <taxon>Funneliformis</taxon>
    </lineage>
</organism>
<keyword evidence="3" id="KW-1185">Reference proteome</keyword>
<reference evidence="2" key="1">
    <citation type="submission" date="2021-06" db="EMBL/GenBank/DDBJ databases">
        <authorList>
            <person name="Kallberg Y."/>
            <person name="Tangrot J."/>
            <person name="Rosling A."/>
        </authorList>
    </citation>
    <scope>NUCLEOTIDE SEQUENCE</scope>
    <source>
        <strain evidence="2">87-6 pot B 2015</strain>
    </source>
</reference>
<dbReference type="AlphaFoldDB" id="A0A9N9FC21"/>
<dbReference type="Proteomes" id="UP000789375">
    <property type="component" value="Unassembled WGS sequence"/>
</dbReference>
<dbReference type="PROSITE" id="PS51363">
    <property type="entry name" value="W2"/>
    <property type="match status" value="1"/>
</dbReference>
<dbReference type="InterPro" id="IPR051245">
    <property type="entry name" value="eIF5-mimic_regulator"/>
</dbReference>
<dbReference type="PANTHER" id="PTHR14208:SF2">
    <property type="entry name" value="PROTEIN KRASAVIETZ"/>
    <property type="match status" value="1"/>
</dbReference>
<sequence length="447" mass="51424">MDQTIGIIIKPSAFFKYEAFAQQNTANSSSSKGLPALHGVKIKARKGQQKAQAKYEPTIFRDSILKTLLEAQPGSFEEISQKLDSSGNTLEFRKYGETLFEILFTGGVLAPGGTIVDDGAERSPFSIFTAEDNIESIKKHVEVFNKLIRRYKYLQRSFEETIKNLLQYINKWSTEENNKLATAIGLFASGQMTSINVLTVLFKEHLVKEGLSLQFVTAAFKAFLGEQNIDHLGSSLKKAGIDNKLLEFFPPNKRDEEYFARYFEAEEMKQLVEYHSQKQKNSMREQTIEHAKDMLKDDNNTQEVVSYLKQRIKEGNWQESDFVQIVWDALMRAVDWSTRPEMIENQASRQVKKNAKILAAFASNPKSELALLQKIQVYCHEDTKLMKHFRLIVKILYEEDVVSETAIFYWYEKGAKSQCKGIFLKQMEPFVNWLKTVESESEEEDEE</sequence>
<evidence type="ECO:0000313" key="3">
    <source>
        <dbReference type="Proteomes" id="UP000789375"/>
    </source>
</evidence>
<dbReference type="PANTHER" id="PTHR14208">
    <property type="entry name" value="BASIC LEUCINE ZIPPER AND W2 DOMAIN-CONTAINING PROTEIN"/>
    <property type="match status" value="1"/>
</dbReference>
<name>A0A9N9FC21_FUNMO</name>
<dbReference type="Pfam" id="PF02020">
    <property type="entry name" value="W2"/>
    <property type="match status" value="1"/>
</dbReference>
<feature type="domain" description="W2" evidence="1">
    <location>
        <begin position="255"/>
        <end position="444"/>
    </location>
</feature>
<proteinExistence type="predicted"/>
<dbReference type="InterPro" id="IPR057397">
    <property type="entry name" value="HEAT_5MP1_2"/>
</dbReference>
<evidence type="ECO:0000313" key="2">
    <source>
        <dbReference type="EMBL" id="CAG8523562.1"/>
    </source>
</evidence>
<accession>A0A9N9FC21</accession>
<protein>
    <submittedName>
        <fullName evidence="2">16124_t:CDS:1</fullName>
    </submittedName>
</protein>
<dbReference type="SUPFAM" id="SSF48371">
    <property type="entry name" value="ARM repeat"/>
    <property type="match status" value="1"/>
</dbReference>